<evidence type="ECO:0000313" key="3">
    <source>
        <dbReference type="Proteomes" id="UP000257109"/>
    </source>
</evidence>
<name>A0A371GJW1_MUCPR</name>
<dbReference type="InterPro" id="IPR043502">
    <property type="entry name" value="DNA/RNA_pol_sf"/>
</dbReference>
<dbReference type="Gene3D" id="3.30.70.270">
    <property type="match status" value="1"/>
</dbReference>
<dbReference type="InterPro" id="IPR043128">
    <property type="entry name" value="Rev_trsase/Diguanyl_cyclase"/>
</dbReference>
<reference evidence="2" key="1">
    <citation type="submission" date="2018-05" db="EMBL/GenBank/DDBJ databases">
        <title>Draft genome of Mucuna pruriens seed.</title>
        <authorList>
            <person name="Nnadi N.E."/>
            <person name="Vos R."/>
            <person name="Hasami M.H."/>
            <person name="Devisetty U.K."/>
            <person name="Aguiy J.C."/>
        </authorList>
    </citation>
    <scope>NUCLEOTIDE SEQUENCE [LARGE SCALE GENOMIC DNA]</scope>
    <source>
        <strain evidence="2">JCA_2017</strain>
    </source>
</reference>
<protein>
    <submittedName>
        <fullName evidence="2">Mitochondrial protein</fullName>
    </submittedName>
</protein>
<dbReference type="InterPro" id="IPR050951">
    <property type="entry name" value="Retrovirus_Pol_polyprotein"/>
</dbReference>
<keyword evidence="3" id="KW-1185">Reference proteome</keyword>
<feature type="non-terminal residue" evidence="2">
    <location>
        <position position="1"/>
    </location>
</feature>
<proteinExistence type="predicted"/>
<sequence>MQNEIDLTETKYKYSGLDSDFGFPVSDLHFLDREKRQCNTVHHHRMEEREQRNGYNESVSRVNSKTPKKCTAPPIYTRAEQLDDATKYPNRITIFSKSDMVVELALRWPLSWIADLDKHNWAALYWATRLQGMGCRDESGLAEMESVWPGRLHLGFYRRFIKNFSKLALPLSKLLQKDVEFNFDQPCSEAFKELKDRLTSTPILQAPN</sequence>
<evidence type="ECO:0000313" key="2">
    <source>
        <dbReference type="EMBL" id="RDX90825.1"/>
    </source>
</evidence>
<dbReference type="PANTHER" id="PTHR37984">
    <property type="entry name" value="PROTEIN CBG26694"/>
    <property type="match status" value="1"/>
</dbReference>
<gene>
    <name evidence="2" type="ORF">CR513_27276</name>
</gene>
<organism evidence="2 3">
    <name type="scientific">Mucuna pruriens</name>
    <name type="common">Velvet bean</name>
    <name type="synonym">Dolichos pruriens</name>
    <dbReference type="NCBI Taxonomy" id="157652"/>
    <lineage>
        <taxon>Eukaryota</taxon>
        <taxon>Viridiplantae</taxon>
        <taxon>Streptophyta</taxon>
        <taxon>Embryophyta</taxon>
        <taxon>Tracheophyta</taxon>
        <taxon>Spermatophyta</taxon>
        <taxon>Magnoliopsida</taxon>
        <taxon>eudicotyledons</taxon>
        <taxon>Gunneridae</taxon>
        <taxon>Pentapetalae</taxon>
        <taxon>rosids</taxon>
        <taxon>fabids</taxon>
        <taxon>Fabales</taxon>
        <taxon>Fabaceae</taxon>
        <taxon>Papilionoideae</taxon>
        <taxon>50 kb inversion clade</taxon>
        <taxon>NPAAA clade</taxon>
        <taxon>indigoferoid/millettioid clade</taxon>
        <taxon>Phaseoleae</taxon>
        <taxon>Mucuna</taxon>
    </lineage>
</organism>
<dbReference type="EMBL" id="QJKJ01005277">
    <property type="protein sequence ID" value="RDX90825.1"/>
    <property type="molecule type" value="Genomic_DNA"/>
</dbReference>
<dbReference type="SUPFAM" id="SSF56672">
    <property type="entry name" value="DNA/RNA polymerases"/>
    <property type="match status" value="1"/>
</dbReference>
<feature type="region of interest" description="Disordered" evidence="1">
    <location>
        <begin position="44"/>
        <end position="70"/>
    </location>
</feature>
<dbReference type="AlphaFoldDB" id="A0A371GJW1"/>
<comment type="caution">
    <text evidence="2">The sequence shown here is derived from an EMBL/GenBank/DDBJ whole genome shotgun (WGS) entry which is preliminary data.</text>
</comment>
<dbReference type="Proteomes" id="UP000257109">
    <property type="component" value="Unassembled WGS sequence"/>
</dbReference>
<evidence type="ECO:0000256" key="1">
    <source>
        <dbReference type="SAM" id="MobiDB-lite"/>
    </source>
</evidence>
<feature type="compositionally biased region" description="Polar residues" evidence="1">
    <location>
        <begin position="53"/>
        <end position="65"/>
    </location>
</feature>
<dbReference type="PANTHER" id="PTHR37984:SF5">
    <property type="entry name" value="PROTEIN NYNRIN-LIKE"/>
    <property type="match status" value="1"/>
</dbReference>
<accession>A0A371GJW1</accession>